<keyword evidence="5 7" id="KW-1133">Transmembrane helix</keyword>
<protein>
    <recommendedName>
        <fullName evidence="10">Conjugal transfer protein TraG</fullName>
    </recommendedName>
</protein>
<dbReference type="GO" id="GO:0005886">
    <property type="term" value="C:plasma membrane"/>
    <property type="evidence" value="ECO:0007669"/>
    <property type="project" value="UniProtKB-SubCell"/>
</dbReference>
<dbReference type="Proteomes" id="UP000317550">
    <property type="component" value="Chromosome"/>
</dbReference>
<dbReference type="InterPro" id="IPR027417">
    <property type="entry name" value="P-loop_NTPase"/>
</dbReference>
<evidence type="ECO:0000256" key="3">
    <source>
        <dbReference type="ARBA" id="ARBA00022475"/>
    </source>
</evidence>
<reference evidence="9" key="1">
    <citation type="submission" date="2019-07" db="EMBL/GenBank/DDBJ databases">
        <title>Chitinimonas sp. nov., isolated from Ny-Alesund, arctica soil.</title>
        <authorList>
            <person name="Xu Q."/>
            <person name="Peng F."/>
        </authorList>
    </citation>
    <scope>NUCLEOTIDE SEQUENCE [LARGE SCALE GENOMIC DNA]</scope>
    <source>
        <strain evidence="9">R3-44</strain>
    </source>
</reference>
<keyword evidence="6 7" id="KW-0472">Membrane</keyword>
<dbReference type="InterPro" id="IPR051539">
    <property type="entry name" value="T4SS-coupling_protein"/>
</dbReference>
<evidence type="ECO:0000313" key="9">
    <source>
        <dbReference type="Proteomes" id="UP000317550"/>
    </source>
</evidence>
<gene>
    <name evidence="8" type="ORF">FNU76_17235</name>
</gene>
<feature type="transmembrane region" description="Helical" evidence="7">
    <location>
        <begin position="29"/>
        <end position="49"/>
    </location>
</feature>
<evidence type="ECO:0000256" key="5">
    <source>
        <dbReference type="ARBA" id="ARBA00022989"/>
    </source>
</evidence>
<dbReference type="NCBIfam" id="NF010453">
    <property type="entry name" value="PRK13880.1"/>
    <property type="match status" value="1"/>
</dbReference>
<keyword evidence="3" id="KW-1003">Cell membrane</keyword>
<proteinExistence type="inferred from homology"/>
<keyword evidence="9" id="KW-1185">Reference proteome</keyword>
<feature type="transmembrane region" description="Helical" evidence="7">
    <location>
        <begin position="92"/>
        <end position="114"/>
    </location>
</feature>
<keyword evidence="4 7" id="KW-0812">Transmembrane</keyword>
<accession>A0A516SIH0</accession>
<sequence length="642" mass="70858">MDSQQPVSTPLYTVPTNQHSPSAILWRNVGGGVFLALLLMMACTQYLAYTFGYQAALGEPIIALGSFKLFTPTDGLQWWLMWRHFDNDTVQHGFMVAAFAFVLGCAAIAVFIAYRTQKANALQERSGEHLHGSAHWATQDEVKRTGLVGVGAGVYIGAWKEPKQGTIHYLRHDGPEHIMAFAPTRSGKGVGLVLPTLLSWEHSALIYDIKGENWALTAGWRQQEAGNRVLKFEPTAMDGSSAHFNPLAEVRLGTDREVADVQNIMTMVADPDGKGLQDHWQKTSWALLVGVALHVLYSGQNKTLSGIVELLCNPDRSVSDTLTYMLNTDHDMEGVRGWKDEHGEPSYVHPVVASTVRDMMNKAEEEMSGVLSTAVSLLTLYRDPIVVRNTSRSDFRISDLMNDDKPVSLYLVVPPSDKDRLRPLIRLIINQIVRSLTEKMEFKDGRSVASYKHRLLLLLDEFPSLGKLDVFEESLAFIAGYGIKAYLIIQDISQLWTAYGKDESIFSNCHVRIAYAPNKIETAELLSKMAGTATIVKQSHSYSGSKYGSLSNVSSSTQETQRPLLTPDEVMRLPAAKKDAKGNVVEAGDMLIFMAGQTPIYGKQILYFLDPTFIARAKLPAPAKSDVISTTASQAEDLSVSA</sequence>
<evidence type="ECO:0000256" key="7">
    <source>
        <dbReference type="SAM" id="Phobius"/>
    </source>
</evidence>
<comment type="subcellular location">
    <subcellularLocation>
        <location evidence="1">Cell membrane</location>
        <topology evidence="1">Multi-pass membrane protein</topology>
    </subcellularLocation>
</comment>
<dbReference type="Pfam" id="PF02534">
    <property type="entry name" value="T4SS-DNA_transf"/>
    <property type="match status" value="1"/>
</dbReference>
<comment type="similarity">
    <text evidence="2">Belongs to the VirD4/TraG family.</text>
</comment>
<evidence type="ECO:0000256" key="4">
    <source>
        <dbReference type="ARBA" id="ARBA00022692"/>
    </source>
</evidence>
<organism evidence="8 9">
    <name type="scientific">Chitinimonas arctica</name>
    <dbReference type="NCBI Taxonomy" id="2594795"/>
    <lineage>
        <taxon>Bacteria</taxon>
        <taxon>Pseudomonadati</taxon>
        <taxon>Pseudomonadota</taxon>
        <taxon>Betaproteobacteria</taxon>
        <taxon>Neisseriales</taxon>
        <taxon>Chitinibacteraceae</taxon>
        <taxon>Chitinimonas</taxon>
    </lineage>
</organism>
<dbReference type="SUPFAM" id="SSF52540">
    <property type="entry name" value="P-loop containing nucleoside triphosphate hydrolases"/>
    <property type="match status" value="1"/>
</dbReference>
<evidence type="ECO:0000256" key="1">
    <source>
        <dbReference type="ARBA" id="ARBA00004651"/>
    </source>
</evidence>
<name>A0A516SIH0_9NEIS</name>
<evidence type="ECO:0000256" key="6">
    <source>
        <dbReference type="ARBA" id="ARBA00023136"/>
    </source>
</evidence>
<dbReference type="KEGG" id="cari:FNU76_17235"/>
<evidence type="ECO:0008006" key="10">
    <source>
        <dbReference type="Google" id="ProtNLM"/>
    </source>
</evidence>
<dbReference type="EMBL" id="CP041730">
    <property type="protein sequence ID" value="QDQ27947.1"/>
    <property type="molecule type" value="Genomic_DNA"/>
</dbReference>
<evidence type="ECO:0000313" key="8">
    <source>
        <dbReference type="EMBL" id="QDQ27947.1"/>
    </source>
</evidence>
<dbReference type="OrthoDB" id="226701at2"/>
<evidence type="ECO:0000256" key="2">
    <source>
        <dbReference type="ARBA" id="ARBA00008806"/>
    </source>
</evidence>
<dbReference type="Gene3D" id="3.40.50.300">
    <property type="entry name" value="P-loop containing nucleotide triphosphate hydrolases"/>
    <property type="match status" value="1"/>
</dbReference>
<dbReference type="CDD" id="cd01127">
    <property type="entry name" value="TrwB_TraG_TraD_VirD4"/>
    <property type="match status" value="1"/>
</dbReference>
<dbReference type="InterPro" id="IPR003688">
    <property type="entry name" value="TraG/VirD4"/>
</dbReference>
<dbReference type="PANTHER" id="PTHR37937:SF1">
    <property type="entry name" value="CONJUGATIVE TRANSFER: DNA TRANSPORT"/>
    <property type="match status" value="1"/>
</dbReference>
<dbReference type="RefSeq" id="WP_144279334.1">
    <property type="nucleotide sequence ID" value="NZ_CP041730.1"/>
</dbReference>
<dbReference type="AlphaFoldDB" id="A0A516SIH0"/>
<dbReference type="PANTHER" id="PTHR37937">
    <property type="entry name" value="CONJUGATIVE TRANSFER: DNA TRANSPORT"/>
    <property type="match status" value="1"/>
</dbReference>